<dbReference type="EMBL" id="CP032152">
    <property type="protein sequence ID" value="QLL29808.1"/>
    <property type="molecule type" value="Genomic_DNA"/>
</dbReference>
<dbReference type="KEGG" id="tsq:D3A95_03095"/>
<accession>A0A7D6EX18</accession>
<evidence type="ECO:0000313" key="11">
    <source>
        <dbReference type="Proteomes" id="UP000261812"/>
    </source>
</evidence>
<dbReference type="Pfam" id="PF00795">
    <property type="entry name" value="CN_hydrolase"/>
    <property type="match status" value="1"/>
</dbReference>
<name>A0A7D6EX18_9CYAN</name>
<keyword evidence="10" id="KW-0449">Lipoprotein</keyword>
<evidence type="ECO:0000256" key="8">
    <source>
        <dbReference type="HAMAP-Rule" id="MF_01148"/>
    </source>
</evidence>
<evidence type="ECO:0000313" key="10">
    <source>
        <dbReference type="EMBL" id="QLL29808.1"/>
    </source>
</evidence>
<feature type="transmembrane region" description="Helical" evidence="8">
    <location>
        <begin position="173"/>
        <end position="195"/>
    </location>
</feature>
<dbReference type="Proteomes" id="UP000261812">
    <property type="component" value="Chromosome"/>
</dbReference>
<comment type="similarity">
    <text evidence="8">Belongs to the CN hydrolase family. Apolipoprotein N-acyltransferase subfamily.</text>
</comment>
<comment type="catalytic activity">
    <reaction evidence="8">
        <text>N-terminal S-1,2-diacyl-sn-glyceryl-L-cysteinyl-[lipoprotein] + a glycerophospholipid = N-acyl-S-1,2-diacyl-sn-glyceryl-L-cysteinyl-[lipoprotein] + a 2-acyl-sn-glycero-3-phospholipid + H(+)</text>
        <dbReference type="Rhea" id="RHEA:48228"/>
        <dbReference type="Rhea" id="RHEA-COMP:14681"/>
        <dbReference type="Rhea" id="RHEA-COMP:14684"/>
        <dbReference type="ChEBI" id="CHEBI:15378"/>
        <dbReference type="ChEBI" id="CHEBI:136912"/>
        <dbReference type="ChEBI" id="CHEBI:140656"/>
        <dbReference type="ChEBI" id="CHEBI:140657"/>
        <dbReference type="ChEBI" id="CHEBI:140660"/>
        <dbReference type="EC" id="2.3.1.269"/>
    </reaction>
</comment>
<keyword evidence="4 8" id="KW-0812">Transmembrane</keyword>
<evidence type="ECO:0000256" key="4">
    <source>
        <dbReference type="ARBA" id="ARBA00022692"/>
    </source>
</evidence>
<keyword evidence="3 8" id="KW-0808">Transferase</keyword>
<feature type="transmembrane region" description="Helical" evidence="8">
    <location>
        <begin position="103"/>
        <end position="121"/>
    </location>
</feature>
<proteinExistence type="inferred from homology"/>
<keyword evidence="5 8" id="KW-1133">Transmembrane helix</keyword>
<dbReference type="SUPFAM" id="SSF56317">
    <property type="entry name" value="Carbon-nitrogen hydrolase"/>
    <property type="match status" value="1"/>
</dbReference>
<organism evidence="10 11">
    <name type="scientific">Thermosynechococcus sichuanensis E542</name>
    <dbReference type="NCBI Taxonomy" id="2016101"/>
    <lineage>
        <taxon>Bacteria</taxon>
        <taxon>Bacillati</taxon>
        <taxon>Cyanobacteriota</taxon>
        <taxon>Cyanophyceae</taxon>
        <taxon>Acaryochloridales</taxon>
        <taxon>Thermosynechococcaceae</taxon>
        <taxon>Thermosynechococcus</taxon>
        <taxon>Thermosynechococcus sichuanensis</taxon>
    </lineage>
</organism>
<evidence type="ECO:0000256" key="6">
    <source>
        <dbReference type="ARBA" id="ARBA00023136"/>
    </source>
</evidence>
<keyword evidence="11" id="KW-1185">Reference proteome</keyword>
<feature type="transmembrane region" description="Helical" evidence="8">
    <location>
        <begin position="6"/>
        <end position="22"/>
    </location>
</feature>
<protein>
    <recommendedName>
        <fullName evidence="8">Apolipoprotein N-acyltransferase</fullName>
        <shortName evidence="8">ALP N-acyltransferase</shortName>
        <ecNumber evidence="8">2.3.1.269</ecNumber>
    </recommendedName>
</protein>
<dbReference type="GO" id="GO:0016410">
    <property type="term" value="F:N-acyltransferase activity"/>
    <property type="evidence" value="ECO:0007669"/>
    <property type="project" value="UniProtKB-UniRule"/>
</dbReference>
<feature type="transmembrane region" description="Helical" evidence="8">
    <location>
        <begin position="29"/>
        <end position="51"/>
    </location>
</feature>
<dbReference type="NCBIfam" id="TIGR00546">
    <property type="entry name" value="lnt"/>
    <property type="match status" value="1"/>
</dbReference>
<dbReference type="Pfam" id="PF20154">
    <property type="entry name" value="LNT_N"/>
    <property type="match status" value="1"/>
</dbReference>
<dbReference type="InterPro" id="IPR004563">
    <property type="entry name" value="Apolipo_AcylTrfase"/>
</dbReference>
<dbReference type="PANTHER" id="PTHR38686">
    <property type="entry name" value="APOLIPOPROTEIN N-ACYLTRANSFERASE"/>
    <property type="match status" value="1"/>
</dbReference>
<keyword evidence="7 8" id="KW-0012">Acyltransferase</keyword>
<reference evidence="11" key="1">
    <citation type="submission" date="2018-09" db="EMBL/GenBank/DDBJ databases">
        <title>Complete genome sequence of thermophilic cyanobacteria strain Thermosynechococcus elongatus PKUAC-SCTE542.</title>
        <authorList>
            <person name="Liang Y."/>
            <person name="Tang J."/>
            <person name="Daroch M."/>
        </authorList>
    </citation>
    <scope>NUCLEOTIDE SEQUENCE [LARGE SCALE GENOMIC DNA]</scope>
    <source>
        <strain evidence="11">E542</strain>
    </source>
</reference>
<evidence type="ECO:0000256" key="1">
    <source>
        <dbReference type="ARBA" id="ARBA00004651"/>
    </source>
</evidence>
<feature type="transmembrane region" description="Helical" evidence="8">
    <location>
        <begin position="141"/>
        <end position="161"/>
    </location>
</feature>
<dbReference type="InterPro" id="IPR045378">
    <property type="entry name" value="LNT_N"/>
</dbReference>
<dbReference type="PANTHER" id="PTHR38686:SF1">
    <property type="entry name" value="APOLIPOPROTEIN N-ACYLTRANSFERASE"/>
    <property type="match status" value="1"/>
</dbReference>
<evidence type="ECO:0000256" key="3">
    <source>
        <dbReference type="ARBA" id="ARBA00022679"/>
    </source>
</evidence>
<dbReference type="EC" id="2.3.1.269" evidence="8"/>
<feature type="domain" description="CN hydrolase" evidence="9">
    <location>
        <begin position="206"/>
        <end position="441"/>
    </location>
</feature>
<comment type="pathway">
    <text evidence="8">Protein modification; lipoprotein biosynthesis (N-acyl transfer).</text>
</comment>
<evidence type="ECO:0000256" key="2">
    <source>
        <dbReference type="ARBA" id="ARBA00022475"/>
    </source>
</evidence>
<feature type="transmembrane region" description="Helical" evidence="8">
    <location>
        <begin position="71"/>
        <end position="91"/>
    </location>
</feature>
<dbReference type="GO" id="GO:0005886">
    <property type="term" value="C:plasma membrane"/>
    <property type="evidence" value="ECO:0007669"/>
    <property type="project" value="UniProtKB-SubCell"/>
</dbReference>
<dbReference type="AlphaFoldDB" id="A0A7D6EX18"/>
<dbReference type="HAMAP" id="MF_01148">
    <property type="entry name" value="Lnt"/>
    <property type="match status" value="1"/>
</dbReference>
<evidence type="ECO:0000256" key="7">
    <source>
        <dbReference type="ARBA" id="ARBA00023315"/>
    </source>
</evidence>
<evidence type="ECO:0000256" key="5">
    <source>
        <dbReference type="ARBA" id="ARBA00022989"/>
    </source>
</evidence>
<evidence type="ECO:0000259" key="9">
    <source>
        <dbReference type="PROSITE" id="PS50263"/>
    </source>
</evidence>
<dbReference type="InterPro" id="IPR003010">
    <property type="entry name" value="C-N_Hydrolase"/>
</dbReference>
<keyword evidence="6 8" id="KW-0472">Membrane</keyword>
<dbReference type="RefSeq" id="WP_181496196.1">
    <property type="nucleotide sequence ID" value="NZ_CP032152.1"/>
</dbReference>
<sequence length="485" mass="54368">MALPPVSGWFLAFIGIVPLWWQCQVLSPLWAAIAGLCWGWGFYGSSLVWVWDLHPLTWIGIAPVPSWLISRGIWLFLSSWGAVLSGSWAFLMARYGVQRSAPWQLLWGVTLWCALEALWSYSPLWWISLSLTQSPTGLVQLGRLAGPTTITAVVMTVNGLVTLSLRRQKGVRVWLAMTLAGAIALNGVFSASVIADQGEPLRVGLIQGNIPTREKLTPEGIRRAWQDYPRGYRQLVALGVDAVLTPEGALPILWQPQQLNPITRAVREAGVPLWLGTFRETAGGHHQVLLTLDGNGEIYSHYDKVNLVLLGEYIPDWLSGVVQRLSTLRSRLLPGDPEQVFATPWGNAVVLICFESAFSHRSRWQLVHGGQFILSIANNDPYRRQLMTQHHGHDVLRAVEGDRWLVRSTNTGLSAVIAPTGETVWLSNADEFVIHGATIFRRQTQTLYTRYGDWLLPLLLGMLSLSVLQQRVWHSPIHRDRHRYE</sequence>
<dbReference type="PROSITE" id="PS50263">
    <property type="entry name" value="CN_HYDROLASE"/>
    <property type="match status" value="1"/>
</dbReference>
<comment type="function">
    <text evidence="8">Catalyzes the phospholipid dependent N-acylation of the N-terminal cysteine of apolipoprotein, the last step in lipoprotein maturation.</text>
</comment>
<gene>
    <name evidence="8 10" type="primary">lnt</name>
    <name evidence="10" type="ORF">D3A95_03095</name>
</gene>
<dbReference type="UniPathway" id="UPA00666"/>
<keyword evidence="2 8" id="KW-1003">Cell membrane</keyword>
<dbReference type="CDD" id="cd07571">
    <property type="entry name" value="ALP_N-acyl_transferase"/>
    <property type="match status" value="1"/>
</dbReference>
<dbReference type="Gene3D" id="3.60.110.10">
    <property type="entry name" value="Carbon-nitrogen hydrolase"/>
    <property type="match status" value="1"/>
</dbReference>
<comment type="subcellular location">
    <subcellularLocation>
        <location evidence="1 8">Cell membrane</location>
        <topology evidence="1 8">Multi-pass membrane protein</topology>
    </subcellularLocation>
</comment>
<dbReference type="GO" id="GO:0042158">
    <property type="term" value="P:lipoprotein biosynthetic process"/>
    <property type="evidence" value="ECO:0007669"/>
    <property type="project" value="UniProtKB-UniRule"/>
</dbReference>
<dbReference type="InterPro" id="IPR036526">
    <property type="entry name" value="C-N_Hydrolase_sf"/>
</dbReference>